<keyword evidence="1" id="KW-0175">Coiled coil</keyword>
<feature type="coiled-coil region" evidence="1">
    <location>
        <begin position="1"/>
        <end position="35"/>
    </location>
</feature>
<organism evidence="2">
    <name type="scientific">marine sediment metagenome</name>
    <dbReference type="NCBI Taxonomy" id="412755"/>
    <lineage>
        <taxon>unclassified sequences</taxon>
        <taxon>metagenomes</taxon>
        <taxon>ecological metagenomes</taxon>
    </lineage>
</organism>
<evidence type="ECO:0000256" key="1">
    <source>
        <dbReference type="SAM" id="Coils"/>
    </source>
</evidence>
<dbReference type="AlphaFoldDB" id="A0A0F9JW07"/>
<dbReference type="EMBL" id="LAZR01016760">
    <property type="protein sequence ID" value="KKM03118.1"/>
    <property type="molecule type" value="Genomic_DNA"/>
</dbReference>
<protein>
    <submittedName>
        <fullName evidence="2">Uncharacterized protein</fullName>
    </submittedName>
</protein>
<accession>A0A0F9JW07</accession>
<evidence type="ECO:0000313" key="2">
    <source>
        <dbReference type="EMBL" id="KKM03118.1"/>
    </source>
</evidence>
<name>A0A0F9JW07_9ZZZZ</name>
<comment type="caution">
    <text evidence="2">The sequence shown here is derived from an EMBL/GenBank/DDBJ whole genome shotgun (WGS) entry which is preliminary data.</text>
</comment>
<sequence>MGNIQQKLEEEEKKLKQLVEQHGQTQKVLNDLTQEILRIDGAIKVLRELIESDKKEK</sequence>
<reference evidence="2" key="1">
    <citation type="journal article" date="2015" name="Nature">
        <title>Complex archaea that bridge the gap between prokaryotes and eukaryotes.</title>
        <authorList>
            <person name="Spang A."/>
            <person name="Saw J.H."/>
            <person name="Jorgensen S.L."/>
            <person name="Zaremba-Niedzwiedzka K."/>
            <person name="Martijn J."/>
            <person name="Lind A.E."/>
            <person name="van Eijk R."/>
            <person name="Schleper C."/>
            <person name="Guy L."/>
            <person name="Ettema T.J."/>
        </authorList>
    </citation>
    <scope>NUCLEOTIDE SEQUENCE</scope>
</reference>
<proteinExistence type="predicted"/>
<gene>
    <name evidence="2" type="ORF">LCGC14_1777610</name>
</gene>